<feature type="signal peptide" evidence="1">
    <location>
        <begin position="1"/>
        <end position="25"/>
    </location>
</feature>
<dbReference type="KEGG" id="sliu:111349697"/>
<evidence type="ECO:0000313" key="2">
    <source>
        <dbReference type="Proteomes" id="UP000301870"/>
    </source>
</evidence>
<feature type="chain" id="PRO_5039889056" evidence="1">
    <location>
        <begin position="26"/>
        <end position="121"/>
    </location>
</feature>
<name>A0A9J7DVR0_SPOLT</name>
<protein>
    <submittedName>
        <fullName evidence="3">Uncharacterized protein LOC111349697 isoform X1</fullName>
    </submittedName>
</protein>
<accession>A0A9J7DVR0</accession>
<dbReference type="AlphaFoldDB" id="A0A9J7DVR0"/>
<proteinExistence type="predicted"/>
<keyword evidence="2" id="KW-1185">Reference proteome</keyword>
<reference evidence="3" key="1">
    <citation type="submission" date="2025-08" db="UniProtKB">
        <authorList>
            <consortium name="RefSeq"/>
        </authorList>
    </citation>
    <scope>IDENTIFICATION</scope>
    <source>
        <strain evidence="3">Ishihara</strain>
        <tissue evidence="3">Whole body</tissue>
    </source>
</reference>
<gene>
    <name evidence="3" type="primary">LOC111349697</name>
</gene>
<organism evidence="2 3">
    <name type="scientific">Spodoptera litura</name>
    <name type="common">Asian cotton leafworm</name>
    <dbReference type="NCBI Taxonomy" id="69820"/>
    <lineage>
        <taxon>Eukaryota</taxon>
        <taxon>Metazoa</taxon>
        <taxon>Ecdysozoa</taxon>
        <taxon>Arthropoda</taxon>
        <taxon>Hexapoda</taxon>
        <taxon>Insecta</taxon>
        <taxon>Pterygota</taxon>
        <taxon>Neoptera</taxon>
        <taxon>Endopterygota</taxon>
        <taxon>Lepidoptera</taxon>
        <taxon>Glossata</taxon>
        <taxon>Ditrysia</taxon>
        <taxon>Noctuoidea</taxon>
        <taxon>Noctuidae</taxon>
        <taxon>Amphipyrinae</taxon>
        <taxon>Spodoptera</taxon>
    </lineage>
</organism>
<evidence type="ECO:0000256" key="1">
    <source>
        <dbReference type="SAM" id="SignalP"/>
    </source>
</evidence>
<dbReference type="RefSeq" id="XP_022816669.1">
    <property type="nucleotide sequence ID" value="XM_022960901.1"/>
</dbReference>
<keyword evidence="1" id="KW-0732">Signal</keyword>
<sequence>MYCLKFLVSVAFLILISQEENEVSAAPCKWMWDHITHTHPTTTPPTSTASTTTMTTAKPDLIEDFARLKKKKVKQWDELVNDWLLWGPQNENSSSRPRNPVKRIISSYVKLLTKLFSMLSA</sequence>
<evidence type="ECO:0000313" key="3">
    <source>
        <dbReference type="RefSeq" id="XP_022816669.1"/>
    </source>
</evidence>
<dbReference type="Proteomes" id="UP000301870">
    <property type="component" value="Chromosome 9"/>
</dbReference>
<dbReference type="GeneID" id="111349697"/>
<dbReference type="OrthoDB" id="7374222at2759"/>